<name>A0ABD2PJ35_9CUCU</name>
<organism evidence="3 4">
    <name type="scientific">Cryptolaemus montrouzieri</name>
    <dbReference type="NCBI Taxonomy" id="559131"/>
    <lineage>
        <taxon>Eukaryota</taxon>
        <taxon>Metazoa</taxon>
        <taxon>Ecdysozoa</taxon>
        <taxon>Arthropoda</taxon>
        <taxon>Hexapoda</taxon>
        <taxon>Insecta</taxon>
        <taxon>Pterygota</taxon>
        <taxon>Neoptera</taxon>
        <taxon>Endopterygota</taxon>
        <taxon>Coleoptera</taxon>
        <taxon>Polyphaga</taxon>
        <taxon>Cucujiformia</taxon>
        <taxon>Coccinelloidea</taxon>
        <taxon>Coccinellidae</taxon>
        <taxon>Scymninae</taxon>
        <taxon>Scymnini</taxon>
        <taxon>Cryptolaemus</taxon>
    </lineage>
</organism>
<feature type="transmembrane region" description="Helical" evidence="1">
    <location>
        <begin position="181"/>
        <end position="206"/>
    </location>
</feature>
<dbReference type="Proteomes" id="UP001516400">
    <property type="component" value="Unassembled WGS sequence"/>
</dbReference>
<keyword evidence="1" id="KW-1133">Transmembrane helix</keyword>
<evidence type="ECO:0000256" key="2">
    <source>
        <dbReference type="SAM" id="SignalP"/>
    </source>
</evidence>
<proteinExistence type="predicted"/>
<keyword evidence="4" id="KW-1185">Reference proteome</keyword>
<gene>
    <name evidence="3" type="ORF">HHI36_023620</name>
</gene>
<reference evidence="3 4" key="1">
    <citation type="journal article" date="2021" name="BMC Biol.">
        <title>Horizontally acquired antibacterial genes associated with adaptive radiation of ladybird beetles.</title>
        <authorList>
            <person name="Li H.S."/>
            <person name="Tang X.F."/>
            <person name="Huang Y.H."/>
            <person name="Xu Z.Y."/>
            <person name="Chen M.L."/>
            <person name="Du X.Y."/>
            <person name="Qiu B.Y."/>
            <person name="Chen P.T."/>
            <person name="Zhang W."/>
            <person name="Slipinski A."/>
            <person name="Escalona H.E."/>
            <person name="Waterhouse R.M."/>
            <person name="Zwick A."/>
            <person name="Pang H."/>
        </authorList>
    </citation>
    <scope>NUCLEOTIDE SEQUENCE [LARGE SCALE GENOMIC DNA]</scope>
    <source>
        <strain evidence="3">SYSU2018</strain>
    </source>
</reference>
<keyword evidence="2" id="KW-0732">Signal</keyword>
<comment type="caution">
    <text evidence="3">The sequence shown here is derived from an EMBL/GenBank/DDBJ whole genome shotgun (WGS) entry which is preliminary data.</text>
</comment>
<evidence type="ECO:0000256" key="1">
    <source>
        <dbReference type="SAM" id="Phobius"/>
    </source>
</evidence>
<accession>A0ABD2PJ35</accession>
<feature type="signal peptide" evidence="2">
    <location>
        <begin position="1"/>
        <end position="22"/>
    </location>
</feature>
<dbReference type="AlphaFoldDB" id="A0ABD2PJ35"/>
<evidence type="ECO:0000313" key="3">
    <source>
        <dbReference type="EMBL" id="KAL3290270.1"/>
    </source>
</evidence>
<keyword evidence="1" id="KW-0812">Transmembrane</keyword>
<protein>
    <submittedName>
        <fullName evidence="3">Uncharacterized protein</fullName>
    </submittedName>
</protein>
<dbReference type="EMBL" id="JABFTP020000186">
    <property type="protein sequence ID" value="KAL3290270.1"/>
    <property type="molecule type" value="Genomic_DNA"/>
</dbReference>
<evidence type="ECO:0000313" key="4">
    <source>
        <dbReference type="Proteomes" id="UP001516400"/>
    </source>
</evidence>
<sequence>MTLYLWMHWFWITALCLYGVMGDLTTIHSISTDIINSPKPKDISTLSRSGKEIDSIFTAPPSRINPSNLSLTISFQKTSKAKLQKPSSKKYDSFLAISVNHNVSKDYPLKETSVINQNITEKFYNMSDDQINASFAAMNMNVTESNVTYFGNETNFNESKLLNSERIGIEETEDVSGNLSAAGITGISLGCVVVVGIFCSVSYFLYHNRGFNRPQVLNDRCSNPDSSGYLDDASVRDNSEEMYSLDNDSFLNSLEAMTIQNYWTDTVKHTKL</sequence>
<keyword evidence="1" id="KW-0472">Membrane</keyword>
<feature type="chain" id="PRO_5044744111" evidence="2">
    <location>
        <begin position="23"/>
        <end position="272"/>
    </location>
</feature>